<evidence type="ECO:0000313" key="14">
    <source>
        <dbReference type="Proteomes" id="UP001140453"/>
    </source>
</evidence>
<keyword evidence="3" id="KW-0328">Glycosyltransferase</keyword>
<feature type="transmembrane region" description="Helical" evidence="10">
    <location>
        <begin position="961"/>
        <end position="979"/>
    </location>
</feature>
<evidence type="ECO:0000256" key="11">
    <source>
        <dbReference type="SAM" id="SignalP"/>
    </source>
</evidence>
<evidence type="ECO:0000256" key="2">
    <source>
        <dbReference type="ARBA" id="ARBA00005519"/>
    </source>
</evidence>
<feature type="transmembrane region" description="Helical" evidence="10">
    <location>
        <begin position="527"/>
        <end position="547"/>
    </location>
</feature>
<feature type="domain" description="Glycosyltransferase 2-like" evidence="12">
    <location>
        <begin position="578"/>
        <end position="745"/>
    </location>
</feature>
<dbReference type="Pfam" id="PF00535">
    <property type="entry name" value="Glycos_transf_2"/>
    <property type="match status" value="1"/>
</dbReference>
<dbReference type="EMBL" id="JAPEVB010000001">
    <property type="protein sequence ID" value="KAJ4396997.1"/>
    <property type="molecule type" value="Genomic_DNA"/>
</dbReference>
<keyword evidence="4" id="KW-0808">Transferase</keyword>
<comment type="subcellular location">
    <subcellularLocation>
        <location evidence="1">Membrane</location>
        <topology evidence="1">Multi-pass membrane protein</topology>
    </subcellularLocation>
</comment>
<feature type="compositionally biased region" description="Basic and acidic residues" evidence="9">
    <location>
        <begin position="403"/>
        <end position="412"/>
    </location>
</feature>
<dbReference type="Pfam" id="PF01670">
    <property type="entry name" value="Glyco_hydro_12"/>
    <property type="match status" value="1"/>
</dbReference>
<keyword evidence="8" id="KW-0378">Hydrolase</keyword>
<dbReference type="InterPro" id="IPR013320">
    <property type="entry name" value="ConA-like_dom_sf"/>
</dbReference>
<dbReference type="SUPFAM" id="SSF53448">
    <property type="entry name" value="Nucleotide-diphospho-sugar transferases"/>
    <property type="match status" value="1"/>
</dbReference>
<comment type="caution">
    <text evidence="13">The sequence shown here is derived from an EMBL/GenBank/DDBJ whole genome shotgun (WGS) entry which is preliminary data.</text>
</comment>
<evidence type="ECO:0000256" key="8">
    <source>
        <dbReference type="RuleBase" id="RU361163"/>
    </source>
</evidence>
<evidence type="ECO:0000256" key="5">
    <source>
        <dbReference type="ARBA" id="ARBA00022692"/>
    </source>
</evidence>
<organism evidence="13 14">
    <name type="scientific">Gnomoniopsis smithogilvyi</name>
    <dbReference type="NCBI Taxonomy" id="1191159"/>
    <lineage>
        <taxon>Eukaryota</taxon>
        <taxon>Fungi</taxon>
        <taxon>Dikarya</taxon>
        <taxon>Ascomycota</taxon>
        <taxon>Pezizomycotina</taxon>
        <taxon>Sordariomycetes</taxon>
        <taxon>Sordariomycetidae</taxon>
        <taxon>Diaporthales</taxon>
        <taxon>Gnomoniaceae</taxon>
        <taxon>Gnomoniopsis</taxon>
    </lineage>
</organism>
<dbReference type="PANTHER" id="PTHR43867">
    <property type="entry name" value="CELLULOSE SYNTHASE CATALYTIC SUBUNIT A [UDP-FORMING]"/>
    <property type="match status" value="1"/>
</dbReference>
<dbReference type="Gene3D" id="3.90.550.10">
    <property type="entry name" value="Spore Coat Polysaccharide Biosynthesis Protein SpsA, Chain A"/>
    <property type="match status" value="1"/>
</dbReference>
<evidence type="ECO:0000256" key="7">
    <source>
        <dbReference type="ARBA" id="ARBA00023136"/>
    </source>
</evidence>
<keyword evidence="5 10" id="KW-0812">Transmembrane</keyword>
<proteinExistence type="inferred from homology"/>
<feature type="compositionally biased region" description="Polar residues" evidence="9">
    <location>
        <begin position="418"/>
        <end position="447"/>
    </location>
</feature>
<feature type="compositionally biased region" description="Low complexity" evidence="9">
    <location>
        <begin position="388"/>
        <end position="399"/>
    </location>
</feature>
<dbReference type="InterPro" id="IPR001173">
    <property type="entry name" value="Glyco_trans_2-like"/>
</dbReference>
<dbReference type="GO" id="GO:0016757">
    <property type="term" value="F:glycosyltransferase activity"/>
    <property type="evidence" value="ECO:0007669"/>
    <property type="project" value="UniProtKB-KW"/>
</dbReference>
<evidence type="ECO:0000256" key="6">
    <source>
        <dbReference type="ARBA" id="ARBA00022989"/>
    </source>
</evidence>
<dbReference type="Proteomes" id="UP001140453">
    <property type="component" value="Unassembled WGS sequence"/>
</dbReference>
<comment type="similarity">
    <text evidence="2 8">Belongs to the glycosyl hydrolase 12 (cellulase H) family.</text>
</comment>
<feature type="signal peptide" evidence="11">
    <location>
        <begin position="1"/>
        <end position="22"/>
    </location>
</feature>
<dbReference type="SUPFAM" id="SSF49899">
    <property type="entry name" value="Concanavalin A-like lectins/glucanases"/>
    <property type="match status" value="1"/>
</dbReference>
<dbReference type="PANTHER" id="PTHR43867:SF2">
    <property type="entry name" value="CELLULOSE SYNTHASE CATALYTIC SUBUNIT A [UDP-FORMING]"/>
    <property type="match status" value="1"/>
</dbReference>
<dbReference type="GO" id="GO:0000272">
    <property type="term" value="P:polysaccharide catabolic process"/>
    <property type="evidence" value="ECO:0007669"/>
    <property type="project" value="UniProtKB-KW"/>
</dbReference>
<dbReference type="InterPro" id="IPR029044">
    <property type="entry name" value="Nucleotide-diphossugar_trans"/>
</dbReference>
<dbReference type="Gene3D" id="2.60.120.180">
    <property type="match status" value="1"/>
</dbReference>
<keyword evidence="8" id="KW-0119">Carbohydrate metabolism</keyword>
<keyword evidence="8" id="KW-0326">Glycosidase</keyword>
<feature type="transmembrane region" description="Helical" evidence="10">
    <location>
        <begin position="500"/>
        <end position="520"/>
    </location>
</feature>
<keyword evidence="14" id="KW-1185">Reference proteome</keyword>
<dbReference type="InterPro" id="IPR013319">
    <property type="entry name" value="GH11/12"/>
</dbReference>
<dbReference type="InterPro" id="IPR002594">
    <property type="entry name" value="GH12"/>
</dbReference>
<dbReference type="OrthoDB" id="72851at2759"/>
<dbReference type="GO" id="GO:0008810">
    <property type="term" value="F:cellulase activity"/>
    <property type="evidence" value="ECO:0007669"/>
    <property type="project" value="InterPro"/>
</dbReference>
<feature type="chain" id="PRO_5040910809" description="Glycosyltransferase 2-like domain-containing protein" evidence="11">
    <location>
        <begin position="23"/>
        <end position="982"/>
    </location>
</feature>
<dbReference type="AlphaFoldDB" id="A0A9W8Z197"/>
<name>A0A9W8Z197_9PEZI</name>
<sequence>MRPKAPLVTLASFLMGYPGATASRPSTISDSSKRSNGYDAVMCGEDGYVDGPVYSFNSDAWNAEDKGFQCLSVINESSPTSAGFDATWHWPISDQSVHSFPHVTFSSNDLPIALDNVYALRLAARWAMSAGTISSAQSSSAPIGVDYDGLRNIKAEANVAFDLFLDQDEDNSKSAINADYEIMVWIGRVGSPYPLGYDSKNSACYTQQLGIFNFTLYLGKNARGTSVYTWVSPTDETIFDEDISPLLQYLWRNELVSADAYLGLVEFGSEAFYSENNVTFSAGDFSMQIWKGGPSVIDLNPIGEHCVKPTSPVGPEADKALLNMQPDAPPPSPTALGSTNPFEAREYEASDGSGPRTTETSSVDSNSSQLRSVPNDVVPTLTLKDCQSSTPRPLSSTSLEIPEGSHQKEPISEKAANYVNSDPESTSGRGVVTTQQKQEADASQPNADPSKETKQKSRNIFKRIYQSFRRTYCPVEEAPLVLPTCPTDAEKHSYLYTNRVPLYIFGIFSFISLGAGMWLFTLCAAPFYWYGVFVGFVNLYLLISYWVGIVGKDWNFEAHKQRVERYPITEETAPTIDIYLPVCAEELEILDNTWRHVVQLDWPASKIKVHVLDDGAKETVRRLAEEYGFNYIVRDDRPRLKKAGNLRWAFTRTSGDFFVIFDADFCPRPDFVKELVVEQLDDAKIAIVQSPQFFRVTDEQTWVEQGAGATQELFYRVVQVNRDRWGASICVGSNAMYRRAALEEVGGTAEIGFSEDVHTGFGAVDRGWKVRYIPLCLATGVCPPTPRSFFSQQMRWARGSTTLLTNGHFWVSNLTFVQKVCYLCGFLYYSAVSIGIFISPVPGILLLWIRPEWFKYYNLAFAIPSIVYGLVVFRFWAKASYGMNVQHVMLIQSYAYLTAIKDRLFGIELLWAASGDAKAHKSHKYRNMRILCWVWMTLVMGGMISAVVWRLLHGFPWYDPIPLIVLNVYNFYVAQRFLFCNW</sequence>
<reference evidence="13" key="1">
    <citation type="submission" date="2022-10" db="EMBL/GenBank/DDBJ databases">
        <title>Tapping the CABI collections for fungal endophytes: first genome assemblies for Collariella, Neodidymelliopsis, Ascochyta clinopodiicola, Didymella pomorum, Didymosphaeria variabile, Neocosmospora piperis and Neocucurbitaria cava.</title>
        <authorList>
            <person name="Hill R."/>
        </authorList>
    </citation>
    <scope>NUCLEOTIDE SEQUENCE</scope>
    <source>
        <strain evidence="13">IMI 355082</strain>
    </source>
</reference>
<evidence type="ECO:0000256" key="9">
    <source>
        <dbReference type="SAM" id="MobiDB-lite"/>
    </source>
</evidence>
<dbReference type="GO" id="GO:0016020">
    <property type="term" value="C:membrane"/>
    <property type="evidence" value="ECO:0007669"/>
    <property type="project" value="UniProtKB-SubCell"/>
</dbReference>
<evidence type="ECO:0000256" key="1">
    <source>
        <dbReference type="ARBA" id="ARBA00004141"/>
    </source>
</evidence>
<feature type="compositionally biased region" description="Polar residues" evidence="9">
    <location>
        <begin position="355"/>
        <end position="372"/>
    </location>
</feature>
<keyword evidence="8" id="KW-0624">Polysaccharide degradation</keyword>
<evidence type="ECO:0000256" key="4">
    <source>
        <dbReference type="ARBA" id="ARBA00022679"/>
    </source>
</evidence>
<evidence type="ECO:0000259" key="12">
    <source>
        <dbReference type="Pfam" id="PF00535"/>
    </source>
</evidence>
<keyword evidence="6 10" id="KW-1133">Transmembrane helix</keyword>
<keyword evidence="11" id="KW-0732">Signal</keyword>
<protein>
    <recommendedName>
        <fullName evidence="12">Glycosyltransferase 2-like domain-containing protein</fullName>
    </recommendedName>
</protein>
<feature type="transmembrane region" description="Helical" evidence="10">
    <location>
        <begin position="930"/>
        <end position="949"/>
    </location>
</feature>
<dbReference type="InterPro" id="IPR050321">
    <property type="entry name" value="Glycosyltr_2/OpgH_subfam"/>
</dbReference>
<feature type="transmembrane region" description="Helical" evidence="10">
    <location>
        <begin position="856"/>
        <end position="877"/>
    </location>
</feature>
<feature type="transmembrane region" description="Helical" evidence="10">
    <location>
        <begin position="826"/>
        <end position="849"/>
    </location>
</feature>
<dbReference type="CDD" id="cd06421">
    <property type="entry name" value="CESA_CelA_like"/>
    <property type="match status" value="1"/>
</dbReference>
<evidence type="ECO:0000256" key="3">
    <source>
        <dbReference type="ARBA" id="ARBA00022676"/>
    </source>
</evidence>
<keyword evidence="7 10" id="KW-0472">Membrane</keyword>
<feature type="region of interest" description="Disordered" evidence="9">
    <location>
        <begin position="307"/>
        <end position="456"/>
    </location>
</feature>
<evidence type="ECO:0000256" key="10">
    <source>
        <dbReference type="SAM" id="Phobius"/>
    </source>
</evidence>
<accession>A0A9W8Z197</accession>
<evidence type="ECO:0000313" key="13">
    <source>
        <dbReference type="EMBL" id="KAJ4396997.1"/>
    </source>
</evidence>
<gene>
    <name evidence="13" type="ORF">N0V93_001221</name>
</gene>